<dbReference type="EnsemblMetazoa" id="HelroT85126">
    <property type="protein sequence ID" value="HelroP85126"/>
    <property type="gene ID" value="HelroG85126"/>
</dbReference>
<dbReference type="PANTHER" id="PTHR12156:SF5">
    <property type="entry name" value="FI18040P1"/>
    <property type="match status" value="1"/>
</dbReference>
<evidence type="ECO:0000313" key="3">
    <source>
        <dbReference type="EnsemblMetazoa" id="HelroP85126"/>
    </source>
</evidence>
<dbReference type="Gene3D" id="2.30.29.30">
    <property type="entry name" value="Pleckstrin-homology domain (PH domain)/Phosphotyrosine-binding domain (PTB)"/>
    <property type="match status" value="1"/>
</dbReference>
<evidence type="ECO:0000313" key="2">
    <source>
        <dbReference type="EMBL" id="ESN97796.1"/>
    </source>
</evidence>
<sequence>PIRKSDFNLKAFIEQSGHNLSLQTNIKVTKAHAMGPLYKTSKKLKMVIKRWYVLDRNKETFSSYRDETCRNVKDVIPFQRIENVYIDDVPTNCTKLLKWSFCIKTTTSAHLLIAASSYLRQIWIDILMTAITGYHDSS</sequence>
<dbReference type="CTD" id="20216429"/>
<organism evidence="3 4">
    <name type="scientific">Helobdella robusta</name>
    <name type="common">Californian leech</name>
    <dbReference type="NCBI Taxonomy" id="6412"/>
    <lineage>
        <taxon>Eukaryota</taxon>
        <taxon>Metazoa</taxon>
        <taxon>Spiralia</taxon>
        <taxon>Lophotrochozoa</taxon>
        <taxon>Annelida</taxon>
        <taxon>Clitellata</taxon>
        <taxon>Hirudinea</taxon>
        <taxon>Rhynchobdellida</taxon>
        <taxon>Glossiphoniidae</taxon>
        <taxon>Helobdella</taxon>
    </lineage>
</organism>
<reference evidence="2 4" key="2">
    <citation type="journal article" date="2013" name="Nature">
        <title>Insights into bilaterian evolution from three spiralian genomes.</title>
        <authorList>
            <person name="Simakov O."/>
            <person name="Marletaz F."/>
            <person name="Cho S.J."/>
            <person name="Edsinger-Gonzales E."/>
            <person name="Havlak P."/>
            <person name="Hellsten U."/>
            <person name="Kuo D.H."/>
            <person name="Larsson T."/>
            <person name="Lv J."/>
            <person name="Arendt D."/>
            <person name="Savage R."/>
            <person name="Osoegawa K."/>
            <person name="de Jong P."/>
            <person name="Grimwood J."/>
            <person name="Chapman J.A."/>
            <person name="Shapiro H."/>
            <person name="Aerts A."/>
            <person name="Otillar R.P."/>
            <person name="Terry A.Y."/>
            <person name="Boore J.L."/>
            <person name="Grigoriev I.V."/>
            <person name="Lindberg D.R."/>
            <person name="Seaver E.C."/>
            <person name="Weisblat D.A."/>
            <person name="Putnam N.H."/>
            <person name="Rokhsar D.S."/>
        </authorList>
    </citation>
    <scope>NUCLEOTIDE SEQUENCE</scope>
</reference>
<dbReference type="InterPro" id="IPR001849">
    <property type="entry name" value="PH_domain"/>
</dbReference>
<dbReference type="PANTHER" id="PTHR12156">
    <property type="entry name" value="PLECKSTRIN HOMOLOGY-LIKE DOMAIN, FAMILY B, MEMBER 3"/>
    <property type="match status" value="1"/>
</dbReference>
<gene>
    <name evidence="3" type="primary">20216429</name>
    <name evidence="2" type="ORF">HELRODRAFT_85126</name>
</gene>
<dbReference type="InterPro" id="IPR011993">
    <property type="entry name" value="PH-like_dom_sf"/>
</dbReference>
<dbReference type="OMA" id="RQIWIDI"/>
<reference evidence="3" key="3">
    <citation type="submission" date="2015-06" db="UniProtKB">
        <authorList>
            <consortium name="EnsemblMetazoa"/>
        </authorList>
    </citation>
    <scope>IDENTIFICATION</scope>
</reference>
<dbReference type="HOGENOM" id="CLU_1860203_0_0_1"/>
<dbReference type="EMBL" id="AMQM01006209">
    <property type="status" value="NOT_ANNOTATED_CDS"/>
    <property type="molecule type" value="Genomic_DNA"/>
</dbReference>
<dbReference type="EMBL" id="KB097304">
    <property type="protein sequence ID" value="ESN97796.1"/>
    <property type="molecule type" value="Genomic_DNA"/>
</dbReference>
<feature type="domain" description="PH" evidence="1">
    <location>
        <begin position="30"/>
        <end position="132"/>
    </location>
</feature>
<dbReference type="GeneID" id="20216429"/>
<evidence type="ECO:0000259" key="1">
    <source>
        <dbReference type="PROSITE" id="PS50003"/>
    </source>
</evidence>
<proteinExistence type="predicted"/>
<dbReference type="RefSeq" id="XP_009024086.1">
    <property type="nucleotide sequence ID" value="XM_009025838.1"/>
</dbReference>
<keyword evidence="4" id="KW-1185">Reference proteome</keyword>
<evidence type="ECO:0000313" key="4">
    <source>
        <dbReference type="Proteomes" id="UP000015101"/>
    </source>
</evidence>
<dbReference type="PROSITE" id="PS50003">
    <property type="entry name" value="PH_DOMAIN"/>
    <property type="match status" value="1"/>
</dbReference>
<dbReference type="KEGG" id="hro:HELRODRAFT_85126"/>
<dbReference type="SUPFAM" id="SSF50729">
    <property type="entry name" value="PH domain-like"/>
    <property type="match status" value="1"/>
</dbReference>
<reference evidence="4" key="1">
    <citation type="submission" date="2012-12" db="EMBL/GenBank/DDBJ databases">
        <authorList>
            <person name="Hellsten U."/>
            <person name="Grimwood J."/>
            <person name="Chapman J.A."/>
            <person name="Shapiro H."/>
            <person name="Aerts A."/>
            <person name="Otillar R.P."/>
            <person name="Terry A.Y."/>
            <person name="Boore J.L."/>
            <person name="Simakov O."/>
            <person name="Marletaz F."/>
            <person name="Cho S.-J."/>
            <person name="Edsinger-Gonzales E."/>
            <person name="Havlak P."/>
            <person name="Kuo D.-H."/>
            <person name="Larsson T."/>
            <person name="Lv J."/>
            <person name="Arendt D."/>
            <person name="Savage R."/>
            <person name="Osoegawa K."/>
            <person name="de Jong P."/>
            <person name="Lindberg D.R."/>
            <person name="Seaver E.C."/>
            <person name="Weisblat D.A."/>
            <person name="Putnam N.H."/>
            <person name="Grigoriev I.V."/>
            <person name="Rokhsar D.S."/>
        </authorList>
    </citation>
    <scope>NUCLEOTIDE SEQUENCE</scope>
</reference>
<dbReference type="AlphaFoldDB" id="T1G5T2"/>
<dbReference type="InParanoid" id="T1G5T2"/>
<protein>
    <recommendedName>
        <fullName evidence="1">PH domain-containing protein</fullName>
    </recommendedName>
</protein>
<dbReference type="SMART" id="SM00233">
    <property type="entry name" value="PH"/>
    <property type="match status" value="1"/>
</dbReference>
<dbReference type="Proteomes" id="UP000015101">
    <property type="component" value="Unassembled WGS sequence"/>
</dbReference>
<dbReference type="Pfam" id="PF00169">
    <property type="entry name" value="PH"/>
    <property type="match status" value="1"/>
</dbReference>
<name>T1G5T2_HELRO</name>
<accession>T1G5T2</accession>
<dbReference type="InterPro" id="IPR052212">
    <property type="entry name" value="PH-like_domain"/>
</dbReference>